<dbReference type="InterPro" id="IPR001881">
    <property type="entry name" value="EGF-like_Ca-bd_dom"/>
</dbReference>
<dbReference type="FunFam" id="3.30.200.20:FF:000043">
    <property type="entry name" value="Wall-associated receptor kinase 2"/>
    <property type="match status" value="1"/>
</dbReference>
<dbReference type="SMART" id="SM00179">
    <property type="entry name" value="EGF_CA"/>
    <property type="match status" value="1"/>
</dbReference>
<keyword evidence="7" id="KW-0418">Kinase</keyword>
<accession>A0ABC9AYP8</accession>
<evidence type="ECO:0000256" key="1">
    <source>
        <dbReference type="ARBA" id="ARBA00004479"/>
    </source>
</evidence>
<dbReference type="InterPro" id="IPR000742">
    <property type="entry name" value="EGF"/>
</dbReference>
<reference evidence="16" key="1">
    <citation type="submission" date="2024-10" db="EMBL/GenBank/DDBJ databases">
        <authorList>
            <person name="Ryan C."/>
        </authorList>
    </citation>
    <scope>NUCLEOTIDE SEQUENCE [LARGE SCALE GENOMIC DNA]</scope>
</reference>
<gene>
    <name evidence="16" type="ORF">URODEC1_LOCUS59552</name>
</gene>
<dbReference type="EMBL" id="OZ075133">
    <property type="protein sequence ID" value="CAL4989049.1"/>
    <property type="molecule type" value="Genomic_DNA"/>
</dbReference>
<evidence type="ECO:0000313" key="16">
    <source>
        <dbReference type="EMBL" id="CAL4989049.1"/>
    </source>
</evidence>
<dbReference type="GO" id="GO:0004674">
    <property type="term" value="F:protein serine/threonine kinase activity"/>
    <property type="evidence" value="ECO:0007669"/>
    <property type="project" value="UniProtKB-KW"/>
</dbReference>
<proteinExistence type="predicted"/>
<keyword evidence="17" id="KW-1185">Reference proteome</keyword>
<name>A0ABC9AYP8_9POAL</name>
<evidence type="ECO:0000256" key="3">
    <source>
        <dbReference type="ARBA" id="ARBA00022679"/>
    </source>
</evidence>
<keyword evidence="9 14" id="KW-1133">Transmembrane helix</keyword>
<comment type="subcellular location">
    <subcellularLocation>
        <location evidence="1">Membrane</location>
        <topology evidence="1">Single-pass type I membrane protein</topology>
    </subcellularLocation>
</comment>
<dbReference type="GO" id="GO:0005524">
    <property type="term" value="F:ATP binding"/>
    <property type="evidence" value="ECO:0007669"/>
    <property type="project" value="UniProtKB-UniRule"/>
</dbReference>
<dbReference type="InterPro" id="IPR001245">
    <property type="entry name" value="Ser-Thr/Tyr_kinase_cat_dom"/>
</dbReference>
<dbReference type="Proteomes" id="UP001497457">
    <property type="component" value="Chromosome 23rd"/>
</dbReference>
<evidence type="ECO:0000256" key="11">
    <source>
        <dbReference type="ARBA" id="ARBA00023157"/>
    </source>
</evidence>
<keyword evidence="11" id="KW-1015">Disulfide bond</keyword>
<protein>
    <recommendedName>
        <fullName evidence="15">Protein kinase domain-containing protein</fullName>
    </recommendedName>
</protein>
<evidence type="ECO:0000256" key="12">
    <source>
        <dbReference type="ARBA" id="ARBA00023180"/>
    </source>
</evidence>
<dbReference type="Gene3D" id="3.30.200.20">
    <property type="entry name" value="Phosphorylase Kinase, domain 1"/>
    <property type="match status" value="1"/>
</dbReference>
<dbReference type="PROSITE" id="PS50011">
    <property type="entry name" value="PROTEIN_KINASE_DOM"/>
    <property type="match status" value="1"/>
</dbReference>
<dbReference type="InterPro" id="IPR025287">
    <property type="entry name" value="WAK_GUB"/>
</dbReference>
<sequence length="1124" mass="122782">MKVQVQLANANPSILIGVLPALDRTRSESALTVAQYKWQHCIASYLLAACSPSMMAPASTALLVPSAAAAVLLAMALQLSAAASSAALAPAPIGLPGCDTTCGNVSVPYPFGFGPSRCYWPGLNLTCDTSSHPPRLLLGDGTLRVTDIFIKNSTVRVMRTGFIINVTGDFTSSGWSASFGHSFTEYGYKLSYANEIVVSGCNMVASILADIGGKTPKIVGGCASFCTIGDSDSSECHIIGTFFRWETTKYCTGTEGCCQASVSASSLPQEVQANRLYSSNHTLEQKAIPVNVFLAEEGWVDNNARLLSDEHQEVPILLEWSVTQGLLQLQSIRDDIRMFCRGQHTDCSSEQPIVQCFCQDGYEGNPYLAGGCQGQHGYCNTSCGDVRVPYPFGIIAGCYWPGFNLTCDTSYNPPRLFLDSNGTLEIVNISLTDSTVRIVHHNRSDTYTYFDDVDNDWTTVNFYIPDIGDPYALSTENEFLIYGCNVQGTLYGEYRNDGSNNDSTSRIISRCNSTCSSSGNNIVYEDDSTGPLLVPASTNGSYCSGREDSCCHAPIAADSRPKRMEFKRLNLHTSQGNPLGRAHAIAFVSEDGMDDQWFISLNRTDLSSRGSEFMSFPVVLRWAVKQGLSASSAGNSSEQCPGDVANRLCRSELSTCRQENVGFTCYCPKGYLGSPYIAGGCQVIDECHIPAQSGKLCFGECINFPGGHKCRCPGGSYGNPFKPGGCSPTGLIIGLSVATAPALLLLVLGIIFITRKTKQHRVKLQKQKYFKQNRGQLLQQLVSQKADIAERMIIPMDELAKATNNFDKAREIGGGGHGIVYKGILSDLHVVAIKKSKITVKREIDEFINEVAILSQDNHKNVVKLFGCCLETEVPLLVYEFISNGALYDHLHVEGPWSLLWSNRLRITTEISNSLAYLHSSIAMPIIHRDIKSHNILLDDALTSKISDFGASRYIVVDQTGFTSTIQGTRGYMDPLCMCDGRLAEKSDVYSFGVILIWSCSLGRNHSHICPPHGDGLATHFVKLLAEGNLVEIIDPQVIEEGGEEVQGVAVLAASCVKIRDEEERPTMRQVEHTLEGLWSTKKKKDGTLTEDFRNQAEVQQKIEESTRIYSLEQEMMISASYPR</sequence>
<dbReference type="PROSITE" id="PS00107">
    <property type="entry name" value="PROTEIN_KINASE_ATP"/>
    <property type="match status" value="1"/>
</dbReference>
<evidence type="ECO:0000256" key="13">
    <source>
        <dbReference type="PROSITE-ProRule" id="PRU10141"/>
    </source>
</evidence>
<dbReference type="SMART" id="SM00220">
    <property type="entry name" value="S_TKc"/>
    <property type="match status" value="1"/>
</dbReference>
<dbReference type="InterPro" id="IPR011009">
    <property type="entry name" value="Kinase-like_dom_sf"/>
</dbReference>
<dbReference type="AlphaFoldDB" id="A0ABC9AYP8"/>
<keyword evidence="3" id="KW-0808">Transferase</keyword>
<keyword evidence="2" id="KW-0723">Serine/threonine-protein kinase</keyword>
<keyword evidence="4 14" id="KW-0812">Transmembrane</keyword>
<keyword evidence="10 14" id="KW-0472">Membrane</keyword>
<evidence type="ECO:0000313" key="17">
    <source>
        <dbReference type="Proteomes" id="UP001497457"/>
    </source>
</evidence>
<organism evidence="16 17">
    <name type="scientific">Urochloa decumbens</name>
    <dbReference type="NCBI Taxonomy" id="240449"/>
    <lineage>
        <taxon>Eukaryota</taxon>
        <taxon>Viridiplantae</taxon>
        <taxon>Streptophyta</taxon>
        <taxon>Embryophyta</taxon>
        <taxon>Tracheophyta</taxon>
        <taxon>Spermatophyta</taxon>
        <taxon>Magnoliopsida</taxon>
        <taxon>Liliopsida</taxon>
        <taxon>Poales</taxon>
        <taxon>Poaceae</taxon>
        <taxon>PACMAD clade</taxon>
        <taxon>Panicoideae</taxon>
        <taxon>Panicodae</taxon>
        <taxon>Paniceae</taxon>
        <taxon>Melinidinae</taxon>
        <taxon>Urochloa</taxon>
    </lineage>
</organism>
<dbReference type="Gene3D" id="1.10.510.10">
    <property type="entry name" value="Transferase(Phosphotransferase) domain 1"/>
    <property type="match status" value="1"/>
</dbReference>
<dbReference type="SUPFAM" id="SSF56112">
    <property type="entry name" value="Protein kinase-like (PK-like)"/>
    <property type="match status" value="1"/>
</dbReference>
<dbReference type="SMART" id="SM00181">
    <property type="entry name" value="EGF"/>
    <property type="match status" value="2"/>
</dbReference>
<dbReference type="GO" id="GO:0016020">
    <property type="term" value="C:membrane"/>
    <property type="evidence" value="ECO:0007669"/>
    <property type="project" value="UniProtKB-SubCell"/>
</dbReference>
<dbReference type="PANTHER" id="PTHR27005">
    <property type="entry name" value="WALL-ASSOCIATED RECEPTOR KINASE-LIKE 21"/>
    <property type="match status" value="1"/>
</dbReference>
<dbReference type="InterPro" id="IPR000719">
    <property type="entry name" value="Prot_kinase_dom"/>
</dbReference>
<dbReference type="PROSITE" id="PS00108">
    <property type="entry name" value="PROTEIN_KINASE_ST"/>
    <property type="match status" value="1"/>
</dbReference>
<evidence type="ECO:0000256" key="2">
    <source>
        <dbReference type="ARBA" id="ARBA00022527"/>
    </source>
</evidence>
<dbReference type="InterPro" id="IPR045274">
    <property type="entry name" value="WAK-like"/>
</dbReference>
<evidence type="ECO:0000256" key="10">
    <source>
        <dbReference type="ARBA" id="ARBA00023136"/>
    </source>
</evidence>
<feature type="domain" description="Protein kinase" evidence="15">
    <location>
        <begin position="806"/>
        <end position="1076"/>
    </location>
</feature>
<dbReference type="Pfam" id="PF13947">
    <property type="entry name" value="GUB_WAK_bind"/>
    <property type="match status" value="2"/>
</dbReference>
<evidence type="ECO:0000256" key="8">
    <source>
        <dbReference type="ARBA" id="ARBA00022840"/>
    </source>
</evidence>
<keyword evidence="6 13" id="KW-0547">Nucleotide-binding</keyword>
<keyword evidence="12" id="KW-0325">Glycoprotein</keyword>
<evidence type="ECO:0000256" key="7">
    <source>
        <dbReference type="ARBA" id="ARBA00022777"/>
    </source>
</evidence>
<feature type="binding site" evidence="13">
    <location>
        <position position="835"/>
    </location>
    <ligand>
        <name>ATP</name>
        <dbReference type="ChEBI" id="CHEBI:30616"/>
    </ligand>
</feature>
<dbReference type="PANTHER" id="PTHR27005:SF286">
    <property type="entry name" value="PROTEIN KINASE DOMAIN-CONTAINING PROTEIN"/>
    <property type="match status" value="1"/>
</dbReference>
<evidence type="ECO:0000259" key="15">
    <source>
        <dbReference type="PROSITE" id="PS50011"/>
    </source>
</evidence>
<feature type="transmembrane region" description="Helical" evidence="14">
    <location>
        <begin position="731"/>
        <end position="753"/>
    </location>
</feature>
<evidence type="ECO:0000256" key="6">
    <source>
        <dbReference type="ARBA" id="ARBA00022741"/>
    </source>
</evidence>
<evidence type="ECO:0000256" key="4">
    <source>
        <dbReference type="ARBA" id="ARBA00022692"/>
    </source>
</evidence>
<dbReference type="Pfam" id="PF07714">
    <property type="entry name" value="PK_Tyr_Ser-Thr"/>
    <property type="match status" value="1"/>
</dbReference>
<keyword evidence="8 13" id="KW-0067">ATP-binding</keyword>
<dbReference type="Gene3D" id="2.10.25.10">
    <property type="entry name" value="Laminin"/>
    <property type="match status" value="1"/>
</dbReference>
<dbReference type="InterPro" id="IPR017441">
    <property type="entry name" value="Protein_kinase_ATP_BS"/>
</dbReference>
<evidence type="ECO:0000256" key="14">
    <source>
        <dbReference type="SAM" id="Phobius"/>
    </source>
</evidence>
<dbReference type="CDD" id="cd00054">
    <property type="entry name" value="EGF_CA"/>
    <property type="match status" value="1"/>
</dbReference>
<evidence type="ECO:0000256" key="5">
    <source>
        <dbReference type="ARBA" id="ARBA00022729"/>
    </source>
</evidence>
<evidence type="ECO:0000256" key="9">
    <source>
        <dbReference type="ARBA" id="ARBA00022989"/>
    </source>
</evidence>
<keyword evidence="5" id="KW-0732">Signal</keyword>
<dbReference type="InterPro" id="IPR008271">
    <property type="entry name" value="Ser/Thr_kinase_AS"/>
</dbReference>